<evidence type="ECO:0000256" key="2">
    <source>
        <dbReference type="SAM" id="MobiDB-lite"/>
    </source>
</evidence>
<dbReference type="EMBL" id="BOPG01000024">
    <property type="protein sequence ID" value="GIJ56273.1"/>
    <property type="molecule type" value="Genomic_DNA"/>
</dbReference>
<organism evidence="4 5">
    <name type="scientific">Virgisporangium aurantiacum</name>
    <dbReference type="NCBI Taxonomy" id="175570"/>
    <lineage>
        <taxon>Bacteria</taxon>
        <taxon>Bacillati</taxon>
        <taxon>Actinomycetota</taxon>
        <taxon>Actinomycetes</taxon>
        <taxon>Micromonosporales</taxon>
        <taxon>Micromonosporaceae</taxon>
        <taxon>Virgisporangium</taxon>
    </lineage>
</organism>
<feature type="compositionally biased region" description="Basic and acidic residues" evidence="2">
    <location>
        <begin position="662"/>
        <end position="676"/>
    </location>
</feature>
<evidence type="ECO:0000313" key="4">
    <source>
        <dbReference type="EMBL" id="GIJ56273.1"/>
    </source>
</evidence>
<feature type="domain" description="eCIS core" evidence="3">
    <location>
        <begin position="86"/>
        <end position="161"/>
    </location>
</feature>
<feature type="region of interest" description="Disordered" evidence="2">
    <location>
        <begin position="627"/>
        <end position="680"/>
    </location>
</feature>
<proteinExistence type="predicted"/>
<comment type="caution">
    <text evidence="4">The sequence shown here is derived from an EMBL/GenBank/DDBJ whole genome shotgun (WGS) entry which is preliminary data.</text>
</comment>
<gene>
    <name evidence="4" type="ORF">Vau01_037890</name>
</gene>
<dbReference type="Pfam" id="PF13699">
    <property type="entry name" value="eCIS_core"/>
    <property type="match status" value="1"/>
</dbReference>
<evidence type="ECO:0000256" key="1">
    <source>
        <dbReference type="SAM" id="Coils"/>
    </source>
</evidence>
<dbReference type="InterPro" id="IPR025295">
    <property type="entry name" value="eCIS_core_dom"/>
</dbReference>
<evidence type="ECO:0000313" key="5">
    <source>
        <dbReference type="Proteomes" id="UP000612585"/>
    </source>
</evidence>
<name>A0A8J3Z7F0_9ACTN</name>
<reference evidence="4" key="1">
    <citation type="submission" date="2021-01" db="EMBL/GenBank/DDBJ databases">
        <title>Whole genome shotgun sequence of Virgisporangium aurantiacum NBRC 16421.</title>
        <authorList>
            <person name="Komaki H."/>
            <person name="Tamura T."/>
        </authorList>
    </citation>
    <scope>NUCLEOTIDE SEQUENCE</scope>
    <source>
        <strain evidence="4">NBRC 16421</strain>
    </source>
</reference>
<feature type="coiled-coil region" evidence="1">
    <location>
        <begin position="1170"/>
        <end position="1240"/>
    </location>
</feature>
<sequence length="1479" mass="154592">MDRLLHRTDPGGDTAGAASAGAALAGGAGNAALGRLLGGDQVFRSAAGTAAGSTGGQVLRSAAGTAEGVPDGFASSLAGSGSGSSLPDDFRAQAENRLGAGFGDVRVHTDSSAAAAAGQVAANAFTVGSDIYFAAGQYDPGSRDGQQLLAHELTHVTQQGSAPAGDTGRLSHPGDPAEREATAVAERFHAGPVGAGTRRRVEPHIQRDPVLDDVAALAEADRARTRAVGDATAAVLAGASRDTTVDLATGFAAAAKGALADKADPDQVERGAAQASAVGGLTEAVTVPPDGEQTLGIADVLGLLSDTHEAASGGQAGVTVSAGLREVIRVIAARTADAVVAAMPGGASFAELYVNGVRQALDQAATASGDATALLRLELEGTISELVALREAAALAADESARAAAGAQVAETARRALLLDEQLRKATTRTAGSGPAPVDLAVEQRAGDIARIRQIAVTESATKAELGGGLDLLGQREVTIHSGETPDEPVFPVGEHDVTVVNPEEALPETTDTAEKAFAGQLTGQLRNQRTDVANLHDQVVPPSPAYTIDEFAAVHRRWFGFVSQAQELQDPTVKLIMDLMGEPYELMGRGYGNPAVHAEGGIARAYLMDFAVDMLSEHLSSGGTQFAKQVAKPTRSAETTGDADRPVYSSGELYPGAGSDEAARRRSFEQGKRDGSATGFSEVAAVKPVAQPVAAVAKGLAPDASVPLVGVHTVTAKEGWSYLVDVYSAGPADPQLVAREHKVVAPEVAEYLLAARQQQQALAAPHVPTADGKALGGANTRAGGIEKATATAAANGPGGQRDPKVPDQIVALRSELEASRDAVATGGPDRLIANLQADLRKYLDGYFAERQSMEYRLAAIFHIGNVEHNVGAQLEALLKPETIRDMMLEAAKIAGALTALQMLGPLGQLSAIAYQSYLSSQGVSDVAALIAIAGFGRNAAGADTLDKARAWGYMTPKIAADAGELFENLVTSPVTHGLQVLAHGAGSGSPRELADALRPLADDPVGGPQLRAALDAEITRREAQGPGDPELASLKAFRDSLMGRSAADTADAADAVLPGAQSASNPFATRRARSDADRAALQAALGDFAGNVAIVESDTVTGNGVHVRYGDKGGVRLEIGRDVEPQHIRRHVEVVRQLRRYEGPIGRIRALISRIQQIISGKPAYDTLGHEARLEVDKLKAIIAELETEQTAVTARGDRLTGAEQLDVAREAESIGLEIEALEAQLARHEENVDSYEKGRGFVAAEDTKSPTEVQLENLRDKQKQAYLEAEMLPRIYKRMADAGKVDLSLLTDAERQLLDEHVDGDLSTLTLAQLRRAKDAGVAELGREIRRNAEQDARLVEQLRQESIPLYDKMRAASPNSTAMRSVLGGARGLDFATGLPPRTASLDVDHIIPLRELVFMPGFKDLSFDSQLAIVNDVSNLRAIDSAANRSRSDWSWSEWPQAANHYGDAELAKMRALEETLRAEMAGKIAALKGR</sequence>
<protein>
    <recommendedName>
        <fullName evidence="3">eCIS core domain-containing protein</fullName>
    </recommendedName>
</protein>
<accession>A0A8J3Z7F0</accession>
<keyword evidence="5" id="KW-1185">Reference proteome</keyword>
<evidence type="ECO:0000259" key="3">
    <source>
        <dbReference type="Pfam" id="PF13699"/>
    </source>
</evidence>
<keyword evidence="1" id="KW-0175">Coiled coil</keyword>
<dbReference type="Proteomes" id="UP000612585">
    <property type="component" value="Unassembled WGS sequence"/>
</dbReference>